<reference evidence="1 2" key="1">
    <citation type="journal article" date="2022" name="Nat. Genet.">
        <title>Improved pea reference genome and pan-genome highlight genomic features and evolutionary characteristics.</title>
        <authorList>
            <person name="Yang T."/>
            <person name="Liu R."/>
            <person name="Luo Y."/>
            <person name="Hu S."/>
            <person name="Wang D."/>
            <person name="Wang C."/>
            <person name="Pandey M.K."/>
            <person name="Ge S."/>
            <person name="Xu Q."/>
            <person name="Li N."/>
            <person name="Li G."/>
            <person name="Huang Y."/>
            <person name="Saxena R.K."/>
            <person name="Ji Y."/>
            <person name="Li M."/>
            <person name="Yan X."/>
            <person name="He Y."/>
            <person name="Liu Y."/>
            <person name="Wang X."/>
            <person name="Xiang C."/>
            <person name="Varshney R.K."/>
            <person name="Ding H."/>
            <person name="Gao S."/>
            <person name="Zong X."/>
        </authorList>
    </citation>
    <scope>NUCLEOTIDE SEQUENCE [LARGE SCALE GENOMIC DNA]</scope>
    <source>
        <strain evidence="1 2">cv. Zhongwan 6</strain>
    </source>
</reference>
<dbReference type="EMBL" id="JAMSHJ010000006">
    <property type="protein sequence ID" value="KAI5401184.1"/>
    <property type="molecule type" value="Genomic_DNA"/>
</dbReference>
<dbReference type="AlphaFoldDB" id="A0A9D5AAD0"/>
<comment type="caution">
    <text evidence="1">The sequence shown here is derived from an EMBL/GenBank/DDBJ whole genome shotgun (WGS) entry which is preliminary data.</text>
</comment>
<sequence>MQLTVLLEEDPPIGALNHDYVGLILMQEVCCAFCRSAYVSACSSWCFANNPTRLVPCTVKNDWQQLYMPCLVGFILVTVYQKQHKLSSLVRMRHSAGECIAIDAYSMGESPW</sequence>
<name>A0A9D5AAD0_PEA</name>
<proteinExistence type="predicted"/>
<evidence type="ECO:0000313" key="2">
    <source>
        <dbReference type="Proteomes" id="UP001058974"/>
    </source>
</evidence>
<evidence type="ECO:0000313" key="1">
    <source>
        <dbReference type="EMBL" id="KAI5401184.1"/>
    </source>
</evidence>
<dbReference type="Proteomes" id="UP001058974">
    <property type="component" value="Chromosome 6"/>
</dbReference>
<protein>
    <submittedName>
        <fullName evidence="1">Uncharacterized protein</fullName>
    </submittedName>
</protein>
<gene>
    <name evidence="1" type="ORF">KIW84_065869</name>
</gene>
<organism evidence="1 2">
    <name type="scientific">Pisum sativum</name>
    <name type="common">Garden pea</name>
    <name type="synonym">Lathyrus oleraceus</name>
    <dbReference type="NCBI Taxonomy" id="3888"/>
    <lineage>
        <taxon>Eukaryota</taxon>
        <taxon>Viridiplantae</taxon>
        <taxon>Streptophyta</taxon>
        <taxon>Embryophyta</taxon>
        <taxon>Tracheophyta</taxon>
        <taxon>Spermatophyta</taxon>
        <taxon>Magnoliopsida</taxon>
        <taxon>eudicotyledons</taxon>
        <taxon>Gunneridae</taxon>
        <taxon>Pentapetalae</taxon>
        <taxon>rosids</taxon>
        <taxon>fabids</taxon>
        <taxon>Fabales</taxon>
        <taxon>Fabaceae</taxon>
        <taxon>Papilionoideae</taxon>
        <taxon>50 kb inversion clade</taxon>
        <taxon>NPAAA clade</taxon>
        <taxon>Hologalegina</taxon>
        <taxon>IRL clade</taxon>
        <taxon>Fabeae</taxon>
        <taxon>Lathyrus</taxon>
    </lineage>
</organism>
<dbReference type="Gramene" id="Psat06G0586900-T1">
    <property type="protein sequence ID" value="KAI5401184.1"/>
    <property type="gene ID" value="KIW84_065869"/>
</dbReference>
<accession>A0A9D5AAD0</accession>
<keyword evidence="2" id="KW-1185">Reference proteome</keyword>